<dbReference type="RefSeq" id="WP_204819317.1">
    <property type="nucleotide sequence ID" value="NZ_JANHOF010000003.1"/>
</dbReference>
<feature type="transmembrane region" description="Helical" evidence="1">
    <location>
        <begin position="78"/>
        <end position="102"/>
    </location>
</feature>
<name>A0ABV6J9P4_9BACL</name>
<accession>A0ABV6J9P4</accession>
<keyword evidence="3" id="KW-1185">Reference proteome</keyword>
<dbReference type="Proteomes" id="UP001589818">
    <property type="component" value="Unassembled WGS sequence"/>
</dbReference>
<proteinExistence type="predicted"/>
<feature type="transmembrane region" description="Helical" evidence="1">
    <location>
        <begin position="15"/>
        <end position="34"/>
    </location>
</feature>
<feature type="transmembrane region" description="Helical" evidence="1">
    <location>
        <begin position="197"/>
        <end position="216"/>
    </location>
</feature>
<feature type="transmembrane region" description="Helical" evidence="1">
    <location>
        <begin position="135"/>
        <end position="154"/>
    </location>
</feature>
<evidence type="ECO:0000256" key="1">
    <source>
        <dbReference type="SAM" id="Phobius"/>
    </source>
</evidence>
<keyword evidence="1" id="KW-0812">Transmembrane</keyword>
<evidence type="ECO:0000313" key="3">
    <source>
        <dbReference type="Proteomes" id="UP001589818"/>
    </source>
</evidence>
<feature type="transmembrane region" description="Helical" evidence="1">
    <location>
        <begin position="166"/>
        <end position="185"/>
    </location>
</feature>
<gene>
    <name evidence="2" type="ORF">ACFFJ8_12605</name>
</gene>
<feature type="transmembrane region" description="Helical" evidence="1">
    <location>
        <begin position="46"/>
        <end position="66"/>
    </location>
</feature>
<protein>
    <recommendedName>
        <fullName evidence="4">Prolipoprotein diacylglyceryl transferase</fullName>
    </recommendedName>
</protein>
<evidence type="ECO:0000313" key="2">
    <source>
        <dbReference type="EMBL" id="MFC0392204.1"/>
    </source>
</evidence>
<reference evidence="2 3" key="1">
    <citation type="submission" date="2024-09" db="EMBL/GenBank/DDBJ databases">
        <authorList>
            <person name="Sun Q."/>
            <person name="Mori K."/>
        </authorList>
    </citation>
    <scope>NUCLEOTIDE SEQUENCE [LARGE SCALE GENOMIC DNA]</scope>
    <source>
        <strain evidence="2 3">CCM 4839</strain>
    </source>
</reference>
<comment type="caution">
    <text evidence="2">The sequence shown here is derived from an EMBL/GenBank/DDBJ whole genome shotgun (WGS) entry which is preliminary data.</text>
</comment>
<sequence>MPEIVSIGPFRADGTLLTAILSLVVGLAALSLWIRQKPEVRQGPWIDLLITASVITLIGWKVGFLLRDPSLLWTRPSAILIMRGNTGDVILGLTAAVIYLLVIHWRKRIAWMEFLNILPFALLPGWITWNALSEFPYRLIYAIVFAVVYVWIIRQQTSNVPEQGDAISSALLGIAIGGLAASLFAPYPPGYLPDLTWGLTSAQWLLIGLGVLGAVIPRIQGRHQENETTG</sequence>
<dbReference type="EMBL" id="JBHLVF010000017">
    <property type="protein sequence ID" value="MFC0392204.1"/>
    <property type="molecule type" value="Genomic_DNA"/>
</dbReference>
<feature type="transmembrane region" description="Helical" evidence="1">
    <location>
        <begin position="109"/>
        <end position="129"/>
    </location>
</feature>
<organism evidence="2 3">
    <name type="scientific">Paenibacillus mendelii</name>
    <dbReference type="NCBI Taxonomy" id="206163"/>
    <lineage>
        <taxon>Bacteria</taxon>
        <taxon>Bacillati</taxon>
        <taxon>Bacillota</taxon>
        <taxon>Bacilli</taxon>
        <taxon>Bacillales</taxon>
        <taxon>Paenibacillaceae</taxon>
        <taxon>Paenibacillus</taxon>
    </lineage>
</organism>
<keyword evidence="1" id="KW-1133">Transmembrane helix</keyword>
<keyword evidence="1" id="KW-0472">Membrane</keyword>
<evidence type="ECO:0008006" key="4">
    <source>
        <dbReference type="Google" id="ProtNLM"/>
    </source>
</evidence>